<dbReference type="EMBL" id="JACRUP010000056">
    <property type="protein sequence ID" value="MBC5853465.1"/>
    <property type="molecule type" value="Genomic_DNA"/>
</dbReference>
<protein>
    <submittedName>
        <fullName evidence="1">Uncharacterized protein</fullName>
    </submittedName>
</protein>
<reference evidence="1" key="1">
    <citation type="submission" date="2020-08" db="EMBL/GenBank/DDBJ databases">
        <title>Genome Sequencing and Pan-Genome Analysis of Migratory bird Vibrio Strains, Inner Mongolia.</title>
        <authorList>
            <person name="Zheng L."/>
        </authorList>
    </citation>
    <scope>NUCLEOTIDE SEQUENCE</scope>
    <source>
        <strain evidence="1">M13F</strain>
    </source>
</reference>
<dbReference type="Proteomes" id="UP000615796">
    <property type="component" value="Unassembled WGS sequence"/>
</dbReference>
<evidence type="ECO:0000313" key="2">
    <source>
        <dbReference type="Proteomes" id="UP000615796"/>
    </source>
</evidence>
<evidence type="ECO:0000313" key="1">
    <source>
        <dbReference type="EMBL" id="MBC5853465.1"/>
    </source>
</evidence>
<dbReference type="Pfam" id="PF18928">
    <property type="entry name" value="DUF5677"/>
    <property type="match status" value="1"/>
</dbReference>
<comment type="caution">
    <text evidence="1">The sequence shown here is derived from an EMBL/GenBank/DDBJ whole genome shotgun (WGS) entry which is preliminary data.</text>
</comment>
<gene>
    <name evidence="1" type="ORF">H8Q88_21610</name>
</gene>
<organism evidence="1 2">
    <name type="scientific">Vibrio metschnikovii</name>
    <dbReference type="NCBI Taxonomy" id="28172"/>
    <lineage>
        <taxon>Bacteria</taxon>
        <taxon>Pseudomonadati</taxon>
        <taxon>Pseudomonadota</taxon>
        <taxon>Gammaproteobacteria</taxon>
        <taxon>Vibrionales</taxon>
        <taxon>Vibrionaceae</taxon>
        <taxon>Vibrio</taxon>
    </lineage>
</organism>
<dbReference type="AlphaFoldDB" id="A0A9X0RET1"/>
<proteinExistence type="predicted"/>
<name>A0A9X0RET1_VIBME</name>
<keyword evidence="2" id="KW-1185">Reference proteome</keyword>
<accession>A0A9X0RET1</accession>
<dbReference type="InterPro" id="IPR043733">
    <property type="entry name" value="DUF5677"/>
</dbReference>
<sequence length="230" mass="26347">MIEDFEKIWCDFVDFRAEFTQDLHFRDQHSKFVLAYWARVNSLCSEIIVLIKNGCYTSIPIIMRSSLESLVDLRCLIIDSSYIEQVFAAESESEYKHMKQYSDSNPYYLGSSPVSTESLDKLKPVKRSLGIADKFKKAGCEELYSTVYNQLCRHAHGNITALASKNFENETIILSSSIKDSELLFILSSTVNAAVLSTHDLLEFYDLDDVNLKRCLGFSERVKKLSKKFV</sequence>
<dbReference type="RefSeq" id="WP_187027520.1">
    <property type="nucleotide sequence ID" value="NZ_JACRUP010000056.1"/>
</dbReference>